<dbReference type="InterPro" id="IPR028359">
    <property type="entry name" value="UDP_ManNAc/GlcNAc_DH"/>
</dbReference>
<sequence>MNNKIAVIGQGYVGLPLSIMLVEKGYDVIGIDLDEAKITSLNNAKSYIGDITDNRLQKANLSNRFKATTNFDELLVVDTIIICVPTPLTTEHKPDLRFIVSAGEAIQKRLQKGQLVILESSTFPGTTKEVLLPILEKSGLKVGIDFYLANSPERIDPGNKKYKVDEIPKVVGGITDECKNKALSLYGDIYQKVVPVSTSEAAELTKLLENTYRFINISFINEMAILSDMLNTDIWEVIEAAATKPYGFTPYYPGPGIGGHCIPVDPLYLQWKLQQLNTNSEFILLSDSTNQKIIDYIVNRTEEMLGDQKPFDSSTILIYGITYKKDVADTRDSPSLLIIDKLKQKGANVLYHDPYIPSIKIGDELFTSVDLTDSLLSQSDCVIILADHSKIPLEQILTHASLVFDTRNVTGTFEGNARVIKLGDGQKI</sequence>
<dbReference type="AlphaFoldDB" id="A0A0Q3TLU5"/>
<dbReference type="STRING" id="157838.AN964_16555"/>
<dbReference type="PIRSF" id="PIRSF500136">
    <property type="entry name" value="UDP_ManNAc_DH"/>
    <property type="match status" value="1"/>
</dbReference>
<dbReference type="RefSeq" id="WP_055740748.1">
    <property type="nucleotide sequence ID" value="NZ_JAAIWL010000032.1"/>
</dbReference>
<dbReference type="InterPro" id="IPR001732">
    <property type="entry name" value="UDP-Glc/GDP-Man_DH_N"/>
</dbReference>
<accession>A0A0Q3TLU5</accession>
<comment type="similarity">
    <text evidence="3">Belongs to the UDP-glucose/GDP-mannose dehydrogenase family.</text>
</comment>
<comment type="caution">
    <text evidence="5">The sequence shown here is derived from an EMBL/GenBank/DDBJ whole genome shotgun (WGS) entry which is preliminary data.</text>
</comment>
<evidence type="ECO:0000256" key="1">
    <source>
        <dbReference type="ARBA" id="ARBA00023002"/>
    </source>
</evidence>
<dbReference type="GO" id="GO:0016616">
    <property type="term" value="F:oxidoreductase activity, acting on the CH-OH group of donors, NAD or NADP as acceptor"/>
    <property type="evidence" value="ECO:0007669"/>
    <property type="project" value="InterPro"/>
</dbReference>
<proteinExistence type="inferred from homology"/>
<dbReference type="InterPro" id="IPR017476">
    <property type="entry name" value="UDP-Glc/GDP-Man"/>
</dbReference>
<dbReference type="GO" id="GO:0016628">
    <property type="term" value="F:oxidoreductase activity, acting on the CH-CH group of donors, NAD or NADP as acceptor"/>
    <property type="evidence" value="ECO:0007669"/>
    <property type="project" value="InterPro"/>
</dbReference>
<dbReference type="PANTHER" id="PTHR43491">
    <property type="entry name" value="UDP-N-ACETYL-D-MANNOSAMINE DEHYDROGENASE"/>
    <property type="match status" value="1"/>
</dbReference>
<keyword evidence="1" id="KW-0560">Oxidoreductase</keyword>
<keyword evidence="2" id="KW-0520">NAD</keyword>
<dbReference type="SUPFAM" id="SSF52413">
    <property type="entry name" value="UDP-glucose/GDP-mannose dehydrogenase C-terminal domain"/>
    <property type="match status" value="1"/>
</dbReference>
<dbReference type="InterPro" id="IPR008927">
    <property type="entry name" value="6-PGluconate_DH-like_C_sf"/>
</dbReference>
<dbReference type="InterPro" id="IPR014027">
    <property type="entry name" value="UDP-Glc/GDP-Man_DH_C"/>
</dbReference>
<dbReference type="Proteomes" id="UP000051888">
    <property type="component" value="Unassembled WGS sequence"/>
</dbReference>
<dbReference type="GO" id="GO:0000271">
    <property type="term" value="P:polysaccharide biosynthetic process"/>
    <property type="evidence" value="ECO:0007669"/>
    <property type="project" value="InterPro"/>
</dbReference>
<dbReference type="PATRIC" id="fig|157838.3.peg.3664"/>
<dbReference type="InterPro" id="IPR036291">
    <property type="entry name" value="NAD(P)-bd_dom_sf"/>
</dbReference>
<evidence type="ECO:0000256" key="3">
    <source>
        <dbReference type="PIRNR" id="PIRNR000124"/>
    </source>
</evidence>
<reference evidence="5 6" key="1">
    <citation type="submission" date="2015-09" db="EMBL/GenBank/DDBJ databases">
        <title>Genome sequencing project for genomic taxonomy and phylogenomics of Bacillus-like bacteria.</title>
        <authorList>
            <person name="Liu B."/>
            <person name="Wang J."/>
            <person name="Zhu Y."/>
            <person name="Liu G."/>
            <person name="Chen Q."/>
            <person name="Chen Z."/>
            <person name="Lan J."/>
            <person name="Che J."/>
            <person name="Ge C."/>
            <person name="Shi H."/>
            <person name="Pan Z."/>
            <person name="Liu X."/>
        </authorList>
    </citation>
    <scope>NUCLEOTIDE SEQUENCE [LARGE SCALE GENOMIC DNA]</scope>
    <source>
        <strain evidence="5 6">LMG 18435</strain>
    </source>
</reference>
<dbReference type="Gene3D" id="3.40.50.720">
    <property type="entry name" value="NAD(P)-binding Rossmann-like Domain"/>
    <property type="match status" value="2"/>
</dbReference>
<dbReference type="Pfam" id="PF00984">
    <property type="entry name" value="UDPG_MGDP_dh"/>
    <property type="match status" value="1"/>
</dbReference>
<evidence type="ECO:0000256" key="2">
    <source>
        <dbReference type="ARBA" id="ARBA00023027"/>
    </source>
</evidence>
<organism evidence="5 6">
    <name type="scientific">Heyndrickxia shackletonii</name>
    <dbReference type="NCBI Taxonomy" id="157838"/>
    <lineage>
        <taxon>Bacteria</taxon>
        <taxon>Bacillati</taxon>
        <taxon>Bacillota</taxon>
        <taxon>Bacilli</taxon>
        <taxon>Bacillales</taxon>
        <taxon>Bacillaceae</taxon>
        <taxon>Heyndrickxia</taxon>
    </lineage>
</organism>
<dbReference type="InterPro" id="IPR014026">
    <property type="entry name" value="UDP-Glc/GDP-Man_DH_dimer"/>
</dbReference>
<name>A0A0Q3TLU5_9BACI</name>
<dbReference type="OrthoDB" id="9803238at2"/>
<protein>
    <submittedName>
        <fullName evidence="5">UDP-N-acetyl-D-glucosamine dehydrogenase</fullName>
    </submittedName>
</protein>
<dbReference type="PANTHER" id="PTHR43491:SF1">
    <property type="entry name" value="UDP-N-ACETYL-D-MANNOSAMINE DEHYDROGENASE"/>
    <property type="match status" value="1"/>
</dbReference>
<dbReference type="GO" id="GO:0051287">
    <property type="term" value="F:NAD binding"/>
    <property type="evidence" value="ECO:0007669"/>
    <property type="project" value="InterPro"/>
</dbReference>
<dbReference type="SUPFAM" id="SSF48179">
    <property type="entry name" value="6-phosphogluconate dehydrogenase C-terminal domain-like"/>
    <property type="match status" value="1"/>
</dbReference>
<gene>
    <name evidence="5" type="ORF">AN964_16555</name>
</gene>
<dbReference type="SMART" id="SM00984">
    <property type="entry name" value="UDPG_MGDP_dh_C"/>
    <property type="match status" value="1"/>
</dbReference>
<dbReference type="SUPFAM" id="SSF51735">
    <property type="entry name" value="NAD(P)-binding Rossmann-fold domains"/>
    <property type="match status" value="1"/>
</dbReference>
<dbReference type="InterPro" id="IPR036220">
    <property type="entry name" value="UDP-Glc/GDP-Man_DH_C_sf"/>
</dbReference>
<dbReference type="EMBL" id="LJJC01000004">
    <property type="protein sequence ID" value="KQL54952.1"/>
    <property type="molecule type" value="Genomic_DNA"/>
</dbReference>
<evidence type="ECO:0000313" key="6">
    <source>
        <dbReference type="Proteomes" id="UP000051888"/>
    </source>
</evidence>
<feature type="domain" description="UDP-glucose/GDP-mannose dehydrogenase C-terminal" evidence="4">
    <location>
        <begin position="317"/>
        <end position="412"/>
    </location>
</feature>
<keyword evidence="6" id="KW-1185">Reference proteome</keyword>
<dbReference type="Pfam" id="PF03721">
    <property type="entry name" value="UDPG_MGDP_dh_N"/>
    <property type="match status" value="1"/>
</dbReference>
<dbReference type="PIRSF" id="PIRSF000124">
    <property type="entry name" value="UDPglc_GDPman_dh"/>
    <property type="match status" value="1"/>
</dbReference>
<dbReference type="NCBIfam" id="TIGR03026">
    <property type="entry name" value="NDP-sugDHase"/>
    <property type="match status" value="1"/>
</dbReference>
<evidence type="ECO:0000259" key="4">
    <source>
        <dbReference type="SMART" id="SM00984"/>
    </source>
</evidence>
<evidence type="ECO:0000313" key="5">
    <source>
        <dbReference type="EMBL" id="KQL54952.1"/>
    </source>
</evidence>
<dbReference type="Pfam" id="PF03720">
    <property type="entry name" value="UDPG_MGDP_dh_C"/>
    <property type="match status" value="1"/>
</dbReference>